<evidence type="ECO:0000256" key="2">
    <source>
        <dbReference type="SAM" id="Phobius"/>
    </source>
</evidence>
<keyword evidence="2" id="KW-0472">Membrane</keyword>
<feature type="signal peptide" evidence="3">
    <location>
        <begin position="1"/>
        <end position="21"/>
    </location>
</feature>
<sequence>MLFKPLALAATAAAFLLVPEASDTAKRVAKALPVPPAGLSIPPTALSQSLTVPCRQCKHKNSQLQLDLEVVDGSKLQLNGFELYPHADPWNGDLTAVVIKDDGEEKKQRLGYSLAILPGPTDEDLQMQLITIELRVIEVGSRFVNDIPIVRVQLVKAEETKEIVIGNISFKETPQSCRRMWCRARQSVLAILKSIRKGKGCGGIRGHGHRKPDFSRAEADKQMAEHFRQQRHGWCRFIKDLAAHIVLPVLMGITAGVGVALFAMLVCSVTVRLTRTVLRSRAGARFCPKMQNLSMERKADCEKLGLMEDGEAAHEEPPPRYRDDDSSSGAEAHTKVV</sequence>
<feature type="transmembrane region" description="Helical" evidence="2">
    <location>
        <begin position="245"/>
        <end position="271"/>
    </location>
</feature>
<feature type="domain" description="DUF7728" evidence="4">
    <location>
        <begin position="55"/>
        <end position="172"/>
    </location>
</feature>
<keyword evidence="3" id="KW-0732">Signal</keyword>
<dbReference type="PANTHER" id="PTHR40622">
    <property type="match status" value="1"/>
</dbReference>
<evidence type="ECO:0000259" key="4">
    <source>
        <dbReference type="Pfam" id="PF24854"/>
    </source>
</evidence>
<dbReference type="EMBL" id="LAYC01000001">
    <property type="protein sequence ID" value="KYK59944.1"/>
    <property type="molecule type" value="Genomic_DNA"/>
</dbReference>
<comment type="caution">
    <text evidence="5">The sequence shown here is derived from an EMBL/GenBank/DDBJ whole genome shotgun (WGS) entry which is preliminary data.</text>
</comment>
<evidence type="ECO:0000313" key="5">
    <source>
        <dbReference type="EMBL" id="KYK59944.1"/>
    </source>
</evidence>
<reference evidence="5 6" key="1">
    <citation type="journal article" date="2016" name="Sci. Rep.">
        <title>Insights into Adaptations to a Near-Obligate Nematode Endoparasitic Lifestyle from the Finished Genome of Drechmeria coniospora.</title>
        <authorList>
            <person name="Zhang L."/>
            <person name="Zhou Z."/>
            <person name="Guo Q."/>
            <person name="Fokkens L."/>
            <person name="Miskei M."/>
            <person name="Pocsi I."/>
            <person name="Zhang W."/>
            <person name="Chen M."/>
            <person name="Wang L."/>
            <person name="Sun Y."/>
            <person name="Donzelli B.G."/>
            <person name="Gibson D.M."/>
            <person name="Nelson D.R."/>
            <person name="Luo J.G."/>
            <person name="Rep M."/>
            <person name="Liu H."/>
            <person name="Yang S."/>
            <person name="Wang J."/>
            <person name="Krasnoff S.B."/>
            <person name="Xu Y."/>
            <person name="Molnar I."/>
            <person name="Lin M."/>
        </authorList>
    </citation>
    <scope>NUCLEOTIDE SEQUENCE [LARGE SCALE GENOMIC DNA]</scope>
    <source>
        <strain evidence="5 6">ARSEF 6962</strain>
    </source>
</reference>
<name>A0A151GS51_DRECN</name>
<feature type="region of interest" description="Disordered" evidence="1">
    <location>
        <begin position="305"/>
        <end position="337"/>
    </location>
</feature>
<keyword evidence="2" id="KW-0812">Transmembrane</keyword>
<protein>
    <recommendedName>
        <fullName evidence="4">DUF7728 domain-containing protein</fullName>
    </recommendedName>
</protein>
<evidence type="ECO:0000313" key="6">
    <source>
        <dbReference type="Proteomes" id="UP000076580"/>
    </source>
</evidence>
<organism evidence="5 6">
    <name type="scientific">Drechmeria coniospora</name>
    <name type="common">Nematophagous fungus</name>
    <name type="synonym">Meria coniospora</name>
    <dbReference type="NCBI Taxonomy" id="98403"/>
    <lineage>
        <taxon>Eukaryota</taxon>
        <taxon>Fungi</taxon>
        <taxon>Dikarya</taxon>
        <taxon>Ascomycota</taxon>
        <taxon>Pezizomycotina</taxon>
        <taxon>Sordariomycetes</taxon>
        <taxon>Hypocreomycetidae</taxon>
        <taxon>Hypocreales</taxon>
        <taxon>Ophiocordycipitaceae</taxon>
        <taxon>Drechmeria</taxon>
    </lineage>
</organism>
<feature type="compositionally biased region" description="Basic and acidic residues" evidence="1">
    <location>
        <begin position="305"/>
        <end position="325"/>
    </location>
</feature>
<dbReference type="Pfam" id="PF24854">
    <property type="entry name" value="DUF7728"/>
    <property type="match status" value="1"/>
</dbReference>
<dbReference type="RefSeq" id="XP_040659296.1">
    <property type="nucleotide sequence ID" value="XM_040798413.1"/>
</dbReference>
<gene>
    <name evidence="5" type="ORF">DCS_01078</name>
</gene>
<keyword evidence="2" id="KW-1133">Transmembrane helix</keyword>
<accession>A0A151GS51</accession>
<dbReference type="InParanoid" id="A0A151GS51"/>
<dbReference type="Proteomes" id="UP000076580">
    <property type="component" value="Chromosome 01"/>
</dbReference>
<dbReference type="InterPro" id="IPR056145">
    <property type="entry name" value="DUF7728"/>
</dbReference>
<evidence type="ECO:0000256" key="3">
    <source>
        <dbReference type="SAM" id="SignalP"/>
    </source>
</evidence>
<evidence type="ECO:0000256" key="1">
    <source>
        <dbReference type="SAM" id="MobiDB-lite"/>
    </source>
</evidence>
<keyword evidence="6" id="KW-1185">Reference proteome</keyword>
<proteinExistence type="predicted"/>
<dbReference type="PANTHER" id="PTHR40622:SF1">
    <property type="match status" value="1"/>
</dbReference>
<feature type="chain" id="PRO_5007580860" description="DUF7728 domain-containing protein" evidence="3">
    <location>
        <begin position="22"/>
        <end position="337"/>
    </location>
</feature>
<dbReference type="AlphaFoldDB" id="A0A151GS51"/>
<dbReference type="GeneID" id="63713721"/>